<gene>
    <name evidence="21" type="primary">TAS1R2</name>
</gene>
<feature type="chain" id="PRO_5034967829" description="Taste receptor type 1 member 2" evidence="19">
    <location>
        <begin position="20"/>
        <end position="838"/>
    </location>
</feature>
<feature type="transmembrane region" description="Helical" evidence="18">
    <location>
        <begin position="599"/>
        <end position="623"/>
    </location>
</feature>
<dbReference type="InterPro" id="IPR038550">
    <property type="entry name" value="GPCR_3_9-Cys_sf"/>
</dbReference>
<keyword evidence="7 18" id="KW-1133">Transmembrane helix</keyword>
<dbReference type="GO" id="GO:0004930">
    <property type="term" value="F:G protein-coupled receptor activity"/>
    <property type="evidence" value="ECO:0007669"/>
    <property type="project" value="UniProtKB-KW"/>
</dbReference>
<dbReference type="AlphaFoldDB" id="A0A8C8YSR9"/>
<dbReference type="GO" id="GO:0032467">
    <property type="term" value="P:positive regulation of cytokinesis"/>
    <property type="evidence" value="ECO:0007669"/>
    <property type="project" value="Ensembl"/>
</dbReference>
<dbReference type="PANTHER" id="PTHR24061:SF517">
    <property type="entry name" value="TASTE RECEPTOR TYPE 1 MEMBER 2"/>
    <property type="match status" value="1"/>
</dbReference>
<organism evidence="21 22">
    <name type="scientific">Prolemur simus</name>
    <name type="common">Greater bamboo lemur</name>
    <name type="synonym">Hapalemur simus</name>
    <dbReference type="NCBI Taxonomy" id="1328070"/>
    <lineage>
        <taxon>Eukaryota</taxon>
        <taxon>Metazoa</taxon>
        <taxon>Chordata</taxon>
        <taxon>Craniata</taxon>
        <taxon>Vertebrata</taxon>
        <taxon>Euteleostomi</taxon>
        <taxon>Mammalia</taxon>
        <taxon>Eutheria</taxon>
        <taxon>Euarchontoglires</taxon>
        <taxon>Primates</taxon>
        <taxon>Strepsirrhini</taxon>
        <taxon>Lemuriformes</taxon>
        <taxon>Lemuridae</taxon>
        <taxon>Prolemur</taxon>
    </lineage>
</organism>
<dbReference type="InterPro" id="IPR000068">
    <property type="entry name" value="GPCR_3_Ca_sens_rcpt-rel"/>
</dbReference>
<dbReference type="PANTHER" id="PTHR24061">
    <property type="entry name" value="CALCIUM-SENSING RECEPTOR-RELATED"/>
    <property type="match status" value="1"/>
</dbReference>
<evidence type="ECO:0000256" key="12">
    <source>
        <dbReference type="ARBA" id="ARBA00023224"/>
    </source>
</evidence>
<evidence type="ECO:0000313" key="22">
    <source>
        <dbReference type="Proteomes" id="UP000694414"/>
    </source>
</evidence>
<dbReference type="GeneTree" id="ENSGT00940000156136"/>
<feature type="transmembrane region" description="Helical" evidence="18">
    <location>
        <begin position="727"/>
        <end position="748"/>
    </location>
</feature>
<evidence type="ECO:0000256" key="11">
    <source>
        <dbReference type="ARBA" id="ARBA00023180"/>
    </source>
</evidence>
<dbReference type="InterPro" id="IPR001828">
    <property type="entry name" value="ANF_lig-bd_rcpt"/>
</dbReference>
<dbReference type="SUPFAM" id="SSF57586">
    <property type="entry name" value="TNF receptor-like"/>
    <property type="match status" value="1"/>
</dbReference>
<dbReference type="SUPFAM" id="SSF53822">
    <property type="entry name" value="Periplasmic binding protein-like I"/>
    <property type="match status" value="1"/>
</dbReference>
<feature type="transmembrane region" description="Helical" evidence="18">
    <location>
        <begin position="566"/>
        <end position="587"/>
    </location>
</feature>
<dbReference type="Ensembl" id="ENSPSMT00000007744.1">
    <property type="protein sequence ID" value="ENSPSMP00000006563.1"/>
    <property type="gene ID" value="ENSPSMG00000004942.1"/>
</dbReference>
<dbReference type="InterPro" id="IPR028082">
    <property type="entry name" value="Peripla_BP_I"/>
</dbReference>
<comment type="subcellular location">
    <subcellularLocation>
        <location evidence="1">Cell membrane</location>
        <topology evidence="1">Multi-pass membrane protein</topology>
    </subcellularLocation>
</comment>
<dbReference type="InterPro" id="IPR017978">
    <property type="entry name" value="GPCR_3_C"/>
</dbReference>
<evidence type="ECO:0000256" key="15">
    <source>
        <dbReference type="ARBA" id="ARBA00038699"/>
    </source>
</evidence>
<dbReference type="CDD" id="cd15288">
    <property type="entry name" value="7tmC_TAS1R2"/>
    <property type="match status" value="1"/>
</dbReference>
<sequence>MGPWARVFCSLFLLLQVLAEPAENSDFYLAGDYLLGGLFTLHANVKGIVHLNYLKVPKCKEYEMKVLGYNLMQAMRFAVEEINNHSSLLPGVVLGYEMVDVCYVSNNVQPVLYFLAQDNYFLPIQEDYSQYVPRVVAVIGPDNSEAVVTVANFLSLFLLPQITYSAISDQLRDKQRFPALLRTMPSADHHVEAIAQLMLYFRWNWIIVLVSSDDYGRDNGQRLSERLTGHDICIAFQESLPVPQPNQVMTPEEHSRLGAIVEKLQQSSARVVVVFSPDLALHNFFLEVMRRNYTGAVWIASESWAIDPDLHNLIELRHTGTFLGVTTQNVPIPSFREFRVRRRRAGPPPRRSSQASTCNQECDQCFNTTETFNTVLTLSGERVVYSVYTAVYAVAHALHSLLGCSETGCTKEVVYPWQLLKELWKVNFTLLGHQIKFNQEGDMPIPLEVIQWQWGRNQNPFQSVASYYPTKRQLRNIGYISWHTPNNTVPLSMCSKRCQPGQRKKSVGIHPCCFECIDCLPGTFLNQSADEYDCQPCPSIKWSHRNATSCFKRRLAFLEWHEAPTIFVALLAALGFLSTLAILLIFWRHFQTPMVRSAGGPMCFLMLTSLLVAYTVVPVYVGLPTVSTCLWRLTIFPICFTVCISCITVRSFQIVYIFKMASRLPRAYSYWVRYHGPYVSVVVTTALKVAIVVGNLLTTSPSPTARADPDDSQVMIFSCNPNFRSLLLVNTGLDLALSVVGFSFAYVGKELPTNYNEAKFITLSMTFYFTSSVSLCTFMSVYSGVLVTIMDLLVTVLNLLAISLGYFGPKCYMILFYPERNTQAYFNSMIQGYTMGKD</sequence>
<comment type="subunit">
    <text evidence="15">Forms heterodimers with TAS1R3.</text>
</comment>
<keyword evidence="6 19" id="KW-0732">Signal</keyword>
<evidence type="ECO:0000256" key="3">
    <source>
        <dbReference type="ARBA" id="ARBA00022480"/>
    </source>
</evidence>
<reference evidence="21" key="2">
    <citation type="submission" date="2025-09" db="UniProtKB">
        <authorList>
            <consortium name="Ensembl"/>
        </authorList>
    </citation>
    <scope>IDENTIFICATION</scope>
</reference>
<evidence type="ECO:0000256" key="1">
    <source>
        <dbReference type="ARBA" id="ARBA00004651"/>
    </source>
</evidence>
<comment type="similarity">
    <text evidence="14">Belongs to the G-protein coupled receptor 3 family. TAS1R subfamily.</text>
</comment>
<proteinExistence type="inferred from homology"/>
<evidence type="ECO:0000256" key="16">
    <source>
        <dbReference type="ARBA" id="ARBA00040704"/>
    </source>
</evidence>
<dbReference type="InterPro" id="IPR011500">
    <property type="entry name" value="GPCR_3_9-Cys_dom"/>
</dbReference>
<dbReference type="GO" id="GO:1903767">
    <property type="term" value="C:sweet taste receptor complex"/>
    <property type="evidence" value="ECO:0007669"/>
    <property type="project" value="Ensembl"/>
</dbReference>
<dbReference type="FunFam" id="2.10.50.30:FF:000004">
    <property type="entry name" value="Taste receptor type 1 member 3-like protein"/>
    <property type="match status" value="1"/>
</dbReference>
<dbReference type="FunFam" id="3.40.50.2300:FF:000016">
    <property type="entry name" value="Taste 1 receptor member 2"/>
    <property type="match status" value="1"/>
</dbReference>
<evidence type="ECO:0000256" key="17">
    <source>
        <dbReference type="ARBA" id="ARBA00042616"/>
    </source>
</evidence>
<keyword evidence="10" id="KW-0675">Receptor</keyword>
<feature type="transmembrane region" description="Helical" evidence="18">
    <location>
        <begin position="788"/>
        <end position="807"/>
    </location>
</feature>
<dbReference type="Proteomes" id="UP000694414">
    <property type="component" value="Unplaced"/>
</dbReference>
<keyword evidence="9 18" id="KW-0472">Membrane</keyword>
<keyword evidence="2" id="KW-1003">Cell membrane</keyword>
<evidence type="ECO:0000256" key="10">
    <source>
        <dbReference type="ARBA" id="ARBA00023170"/>
    </source>
</evidence>
<evidence type="ECO:0000256" key="13">
    <source>
        <dbReference type="ARBA" id="ARBA00037659"/>
    </source>
</evidence>
<evidence type="ECO:0000256" key="2">
    <source>
        <dbReference type="ARBA" id="ARBA00022475"/>
    </source>
</evidence>
<evidence type="ECO:0000259" key="20">
    <source>
        <dbReference type="PROSITE" id="PS50259"/>
    </source>
</evidence>
<evidence type="ECO:0000256" key="9">
    <source>
        <dbReference type="ARBA" id="ARBA00023136"/>
    </source>
</evidence>
<reference evidence="21" key="1">
    <citation type="submission" date="2025-08" db="UniProtKB">
        <authorList>
            <consortium name="Ensembl"/>
        </authorList>
    </citation>
    <scope>IDENTIFICATION</scope>
</reference>
<evidence type="ECO:0000256" key="19">
    <source>
        <dbReference type="SAM" id="SignalP"/>
    </source>
</evidence>
<evidence type="ECO:0000256" key="7">
    <source>
        <dbReference type="ARBA" id="ARBA00022989"/>
    </source>
</evidence>
<evidence type="ECO:0000256" key="6">
    <source>
        <dbReference type="ARBA" id="ARBA00022729"/>
    </source>
</evidence>
<dbReference type="Pfam" id="PF01094">
    <property type="entry name" value="ANF_receptor"/>
    <property type="match status" value="1"/>
</dbReference>
<feature type="transmembrane region" description="Helical" evidence="18">
    <location>
        <begin position="760"/>
        <end position="782"/>
    </location>
</feature>
<keyword evidence="3" id="KW-0919">Taste</keyword>
<dbReference type="Gene3D" id="3.40.50.2300">
    <property type="match status" value="2"/>
</dbReference>
<dbReference type="PRINTS" id="PR00248">
    <property type="entry name" value="GPCRMGR"/>
</dbReference>
<dbReference type="InterPro" id="IPR000337">
    <property type="entry name" value="GPCR_3"/>
</dbReference>
<keyword evidence="22" id="KW-1185">Reference proteome</keyword>
<keyword evidence="5 18" id="KW-0812">Transmembrane</keyword>
<evidence type="ECO:0000313" key="21">
    <source>
        <dbReference type="Ensembl" id="ENSPSMP00000006563.1"/>
    </source>
</evidence>
<feature type="transmembrane region" description="Helical" evidence="18">
    <location>
        <begin position="635"/>
        <end position="658"/>
    </location>
</feature>
<accession>A0A8C8YSR9</accession>
<name>A0A8C8YSR9_PROSS</name>
<keyword evidence="4" id="KW-0716">Sensory transduction</keyword>
<keyword evidence="8" id="KW-0297">G-protein coupled receptor</keyword>
<feature type="domain" description="G-protein coupled receptors family 3 profile" evidence="20">
    <location>
        <begin position="564"/>
        <end position="830"/>
    </location>
</feature>
<keyword evidence="12" id="KW-0807">Transducer</keyword>
<dbReference type="PROSITE" id="PS50259">
    <property type="entry name" value="G_PROTEIN_RECEP_F3_4"/>
    <property type="match status" value="1"/>
</dbReference>
<protein>
    <recommendedName>
        <fullName evidence="16">Taste receptor type 1 member 2</fullName>
    </recommendedName>
    <alternativeName>
        <fullName evidence="17">Sweet taste receptor T1R2</fullName>
    </alternativeName>
</protein>
<evidence type="ECO:0000256" key="18">
    <source>
        <dbReference type="SAM" id="Phobius"/>
    </source>
</evidence>
<comment type="function">
    <text evidence="13">Putative taste receptor. TAS1R2/TAS1R3 recognizes diverse natural and synthetic sweeteners.</text>
</comment>
<dbReference type="Pfam" id="PF00003">
    <property type="entry name" value="7tm_3"/>
    <property type="match status" value="1"/>
</dbReference>
<dbReference type="GO" id="GO:0005886">
    <property type="term" value="C:plasma membrane"/>
    <property type="evidence" value="ECO:0007669"/>
    <property type="project" value="UniProtKB-SubCell"/>
</dbReference>
<dbReference type="Pfam" id="PF07562">
    <property type="entry name" value="NCD3G"/>
    <property type="match status" value="1"/>
</dbReference>
<dbReference type="Gene3D" id="2.10.50.30">
    <property type="entry name" value="GPCR, family 3, nine cysteines domain"/>
    <property type="match status" value="1"/>
</dbReference>
<keyword evidence="11" id="KW-0325">Glycoprotein</keyword>
<feature type="signal peptide" evidence="19">
    <location>
        <begin position="1"/>
        <end position="19"/>
    </location>
</feature>
<evidence type="ECO:0000256" key="4">
    <source>
        <dbReference type="ARBA" id="ARBA00022606"/>
    </source>
</evidence>
<evidence type="ECO:0000256" key="5">
    <source>
        <dbReference type="ARBA" id="ARBA00022692"/>
    </source>
</evidence>
<evidence type="ECO:0000256" key="14">
    <source>
        <dbReference type="ARBA" id="ARBA00038492"/>
    </source>
</evidence>
<dbReference type="GO" id="GO:0033041">
    <property type="term" value="F:sweet taste receptor activity"/>
    <property type="evidence" value="ECO:0007669"/>
    <property type="project" value="Ensembl"/>
</dbReference>
<evidence type="ECO:0000256" key="8">
    <source>
        <dbReference type="ARBA" id="ARBA00023040"/>
    </source>
</evidence>
<feature type="transmembrane region" description="Helical" evidence="18">
    <location>
        <begin position="678"/>
        <end position="697"/>
    </location>
</feature>